<dbReference type="EMBL" id="SSTM01000006">
    <property type="protein sequence ID" value="TJW09886.1"/>
    <property type="molecule type" value="Genomic_DNA"/>
</dbReference>
<sequence length="172" mass="18073">MAYGENHQRFSDAAPGETPAPRRTARSVPSASGSLGSPLAQERPAHRGAHARRSGGSREVIDARGSIDSRTFNETHEISSTTKDVRDRHAAELDSMSHTSWHSRAGQGFDAVPDAGAARRIAPRPPSNIGFSGGVMSGGPNYGRGVAPRGLVVALTVVALALVAVMVFLLLR</sequence>
<evidence type="ECO:0000256" key="2">
    <source>
        <dbReference type="SAM" id="Phobius"/>
    </source>
</evidence>
<name>A0A3N0AAS2_9ACTN</name>
<dbReference type="EMBL" id="JACHYA010000003">
    <property type="protein sequence ID" value="MBB3171416.1"/>
    <property type="molecule type" value="Genomic_DNA"/>
</dbReference>
<reference evidence="3 6" key="2">
    <citation type="submission" date="2020-08" db="EMBL/GenBank/DDBJ databases">
        <title>Sequencing the genomes of 1000 actinobacteria strains.</title>
        <authorList>
            <person name="Klenk H.-P."/>
        </authorList>
    </citation>
    <scope>NUCLEOTIDE SEQUENCE [LARGE SCALE GENOMIC DNA]</scope>
    <source>
        <strain evidence="3 6">DSM 22242</strain>
    </source>
</reference>
<protein>
    <submittedName>
        <fullName evidence="4">Uncharacterized protein</fullName>
    </submittedName>
</protein>
<proteinExistence type="predicted"/>
<accession>A0A3N0AAS2</accession>
<feature type="transmembrane region" description="Helical" evidence="2">
    <location>
        <begin position="150"/>
        <end position="171"/>
    </location>
</feature>
<organism evidence="4 5">
    <name type="scientific">Parvibacter caecicola</name>
    <dbReference type="NCBI Taxonomy" id="747645"/>
    <lineage>
        <taxon>Bacteria</taxon>
        <taxon>Bacillati</taxon>
        <taxon>Actinomycetota</taxon>
        <taxon>Coriobacteriia</taxon>
        <taxon>Coriobacteriales</taxon>
        <taxon>Coriobacteriaceae</taxon>
        <taxon>Parvibacter</taxon>
    </lineage>
</organism>
<evidence type="ECO:0000313" key="3">
    <source>
        <dbReference type="EMBL" id="MBB3171416.1"/>
    </source>
</evidence>
<feature type="compositionally biased region" description="Basic and acidic residues" evidence="1">
    <location>
        <begin position="1"/>
        <end position="10"/>
    </location>
</feature>
<keyword evidence="5" id="KW-1185">Reference proteome</keyword>
<evidence type="ECO:0000256" key="1">
    <source>
        <dbReference type="SAM" id="MobiDB-lite"/>
    </source>
</evidence>
<dbReference type="AlphaFoldDB" id="A0A3N0AAS2"/>
<feature type="compositionally biased region" description="Basic and acidic residues" evidence="1">
    <location>
        <begin position="59"/>
        <end position="86"/>
    </location>
</feature>
<dbReference type="Proteomes" id="UP000309454">
    <property type="component" value="Unassembled WGS sequence"/>
</dbReference>
<dbReference type="RefSeq" id="WP_123185387.1">
    <property type="nucleotide sequence ID" value="NZ_CANPEU010000019.1"/>
</dbReference>
<evidence type="ECO:0000313" key="6">
    <source>
        <dbReference type="Proteomes" id="UP000530850"/>
    </source>
</evidence>
<gene>
    <name evidence="4" type="ORF">E5982_08565</name>
    <name evidence="3" type="ORF">FHR31_001234</name>
</gene>
<feature type="region of interest" description="Disordered" evidence="1">
    <location>
        <begin position="1"/>
        <end position="86"/>
    </location>
</feature>
<keyword evidence="2" id="KW-0472">Membrane</keyword>
<evidence type="ECO:0000313" key="5">
    <source>
        <dbReference type="Proteomes" id="UP000309454"/>
    </source>
</evidence>
<comment type="caution">
    <text evidence="4">The sequence shown here is derived from an EMBL/GenBank/DDBJ whole genome shotgun (WGS) entry which is preliminary data.</text>
</comment>
<dbReference type="OrthoDB" id="3178155at2"/>
<keyword evidence="2" id="KW-1133">Transmembrane helix</keyword>
<feature type="compositionally biased region" description="Basic residues" evidence="1">
    <location>
        <begin position="46"/>
        <end position="55"/>
    </location>
</feature>
<evidence type="ECO:0000313" key="4">
    <source>
        <dbReference type="EMBL" id="TJW09886.1"/>
    </source>
</evidence>
<dbReference type="GeneID" id="93356697"/>
<dbReference type="Proteomes" id="UP000530850">
    <property type="component" value="Unassembled WGS sequence"/>
</dbReference>
<reference evidence="4 5" key="1">
    <citation type="submission" date="2019-04" db="EMBL/GenBank/DDBJ databases">
        <title>Microbes associate with the intestines of laboratory mice.</title>
        <authorList>
            <person name="Navarre W."/>
            <person name="Wong E."/>
            <person name="Huang K.C."/>
            <person name="Tropini C."/>
            <person name="Ng K."/>
            <person name="Yu B."/>
        </authorList>
    </citation>
    <scope>NUCLEOTIDE SEQUENCE [LARGE SCALE GENOMIC DNA]</scope>
    <source>
        <strain evidence="4 5">NM48_B13</strain>
    </source>
</reference>
<keyword evidence="2" id="KW-0812">Transmembrane</keyword>